<gene>
    <name evidence="1" type="ORF">kam1_840</name>
</gene>
<dbReference type="Proteomes" id="UP000315925">
    <property type="component" value="Chromosome"/>
</dbReference>
<protein>
    <submittedName>
        <fullName evidence="1">Uncharacterized protein</fullName>
    </submittedName>
</protein>
<evidence type="ECO:0000313" key="1">
    <source>
        <dbReference type="EMBL" id="QDQ42083.1"/>
    </source>
</evidence>
<dbReference type="AlphaFoldDB" id="A0A516TLG7"/>
<sequence>MFSFELPKLLILLKIFKHVFSEFFFLKKAFMRSTSFAFSSEEYSNLFTICFVHITRINTSSWKISGTPWLLHYGSIARFEKSGIVNNSQCRNFLAFCYLLEISLYIFNFYDCMFSFSPMLHPSLIFVASYNLSSG</sequence>
<name>A0A516TLG7_9BACT</name>
<dbReference type="KEGG" id="mkc:kam1_840"/>
<evidence type="ECO:0000313" key="2">
    <source>
        <dbReference type="Proteomes" id="UP000315925"/>
    </source>
</evidence>
<reference evidence="2" key="1">
    <citation type="submission" date="2019-03" db="EMBL/GenBank/DDBJ databases">
        <title>Complete genome of Methylacidiphilum kamchatkense Kam1.</title>
        <authorList>
            <person name="Kruse T."/>
            <person name="Murarilal Ratnadevi C."/>
            <person name="Erikstad H.-A."/>
            <person name="Birkeland N.-K."/>
        </authorList>
    </citation>
    <scope>NUCLEOTIDE SEQUENCE [LARGE SCALE GENOMIC DNA]</scope>
    <source>
        <strain evidence="2">kam1</strain>
    </source>
</reference>
<accession>A0A516TLG7</accession>
<proteinExistence type="predicted"/>
<organism evidence="1 2">
    <name type="scientific">Methylacidiphilum kamchatkense Kam1</name>
    <dbReference type="NCBI Taxonomy" id="1202785"/>
    <lineage>
        <taxon>Bacteria</taxon>
        <taxon>Pseudomonadati</taxon>
        <taxon>Verrucomicrobiota</taxon>
        <taxon>Methylacidiphilae</taxon>
        <taxon>Methylacidiphilales</taxon>
        <taxon>Methylacidiphilaceae</taxon>
        <taxon>Methylacidiphilum (ex Ratnadevi et al. 2023)</taxon>
    </lineage>
</organism>
<dbReference type="EMBL" id="CP037899">
    <property type="protein sequence ID" value="QDQ42083.1"/>
    <property type="molecule type" value="Genomic_DNA"/>
</dbReference>